<evidence type="ECO:0008006" key="4">
    <source>
        <dbReference type="Google" id="ProtNLM"/>
    </source>
</evidence>
<evidence type="ECO:0000256" key="1">
    <source>
        <dbReference type="SAM" id="MobiDB-lite"/>
    </source>
</evidence>
<dbReference type="EMBL" id="CP000089">
    <property type="protein sequence ID" value="AAZ47068.1"/>
    <property type="molecule type" value="Genomic_DNA"/>
</dbReference>
<keyword evidence="2" id="KW-0812">Transmembrane</keyword>
<feature type="compositionally biased region" description="Basic and acidic residues" evidence="1">
    <location>
        <begin position="92"/>
        <end position="107"/>
    </location>
</feature>
<organism evidence="3">
    <name type="scientific">Dechloromonas aromatica (strain RCB)</name>
    <dbReference type="NCBI Taxonomy" id="159087"/>
    <lineage>
        <taxon>Bacteria</taxon>
        <taxon>Pseudomonadati</taxon>
        <taxon>Pseudomonadota</taxon>
        <taxon>Betaproteobacteria</taxon>
        <taxon>Rhodocyclales</taxon>
        <taxon>Azonexaceae</taxon>
        <taxon>Dechloromonas</taxon>
    </lineage>
</organism>
<gene>
    <name evidence="3" type="ordered locus">Daro_2332</name>
</gene>
<dbReference type="KEGG" id="dar:Daro_2332"/>
<feature type="region of interest" description="Disordered" evidence="1">
    <location>
        <begin position="82"/>
        <end position="107"/>
    </location>
</feature>
<sequence length="107" mass="11783">MRKFIFIGFIGLGALIGLLAAANSDWNTRLAMMGVGALFGWPIGGALASIGKKEWQRLERDENSLPGIGTTPKDLAANYWRDKGHPPFMKPSEVEPDQHMFDPDRLG</sequence>
<evidence type="ECO:0000256" key="2">
    <source>
        <dbReference type="SAM" id="Phobius"/>
    </source>
</evidence>
<dbReference type="OrthoDB" id="8812512at2"/>
<keyword evidence="2" id="KW-1133">Transmembrane helix</keyword>
<proteinExistence type="predicted"/>
<feature type="transmembrane region" description="Helical" evidence="2">
    <location>
        <begin position="30"/>
        <end position="50"/>
    </location>
</feature>
<reference evidence="3" key="1">
    <citation type="submission" date="2005-08" db="EMBL/GenBank/DDBJ databases">
        <title>Complete sequence of Dechloromonas aromatica RCB.</title>
        <authorList>
            <person name="Salinero K.K."/>
            <person name="Copeland A."/>
            <person name="Lucas S."/>
            <person name="Lapidus A."/>
            <person name="Barry K."/>
            <person name="Detter J.C."/>
            <person name="Glavina T."/>
            <person name="Hammon N."/>
            <person name="Israni S."/>
            <person name="Pitluck S."/>
            <person name="Di Bartolo G."/>
            <person name="Trong S."/>
            <person name="Schmutz J."/>
            <person name="Larimer F."/>
            <person name="Land M."/>
            <person name="Ivanova N."/>
            <person name="Richardson P."/>
        </authorList>
    </citation>
    <scope>NUCLEOTIDE SEQUENCE</scope>
    <source>
        <strain evidence="3">RCB</strain>
    </source>
</reference>
<accession>Q47DL3</accession>
<dbReference type="STRING" id="159087.Daro_2332"/>
<dbReference type="AlphaFoldDB" id="Q47DL3"/>
<name>Q47DL3_DECAR</name>
<protein>
    <recommendedName>
        <fullName evidence="4">Transmembrane protein</fullName>
    </recommendedName>
</protein>
<dbReference type="HOGENOM" id="CLU_2205727_0_0_4"/>
<keyword evidence="2" id="KW-0472">Membrane</keyword>
<evidence type="ECO:0000313" key="3">
    <source>
        <dbReference type="EMBL" id="AAZ47068.1"/>
    </source>
</evidence>
<dbReference type="eggNOG" id="ENOG503341E">
    <property type="taxonomic scope" value="Bacteria"/>
</dbReference>